<protein>
    <submittedName>
        <fullName evidence="2">Uncharacterized protein</fullName>
    </submittedName>
</protein>
<reference evidence="2 3" key="1">
    <citation type="submission" date="2015-04" db="EMBL/GenBank/DDBJ databases">
        <authorList>
            <person name="Heijne W.H."/>
            <person name="Fedorova N.D."/>
            <person name="Nierman W.C."/>
            <person name="Vollebregt A.W."/>
            <person name="Zhao Z."/>
            <person name="Wu L."/>
            <person name="Kumar M."/>
            <person name="Stam H."/>
            <person name="van den Berg M.A."/>
            <person name="Pel H.J."/>
        </authorList>
    </citation>
    <scope>NUCLEOTIDE SEQUENCE [LARGE SCALE GENOMIC DNA]</scope>
    <source>
        <strain evidence="2 3">CBS 393.64</strain>
    </source>
</reference>
<comment type="caution">
    <text evidence="2">The sequence shown here is derived from an EMBL/GenBank/DDBJ whole genome shotgun (WGS) entry which is preliminary data.</text>
</comment>
<accession>A0A0F4YQ59</accession>
<name>A0A0F4YQ59_RASE3</name>
<dbReference type="STRING" id="1408163.A0A0F4YQ59"/>
<evidence type="ECO:0000256" key="1">
    <source>
        <dbReference type="SAM" id="MobiDB-lite"/>
    </source>
</evidence>
<dbReference type="EMBL" id="LASV01000321">
    <property type="protein sequence ID" value="KKA19753.1"/>
    <property type="molecule type" value="Genomic_DNA"/>
</dbReference>
<keyword evidence="3" id="KW-1185">Reference proteome</keyword>
<dbReference type="GeneID" id="25318555"/>
<evidence type="ECO:0000313" key="3">
    <source>
        <dbReference type="Proteomes" id="UP000053958"/>
    </source>
</evidence>
<feature type="region of interest" description="Disordered" evidence="1">
    <location>
        <begin position="99"/>
        <end position="147"/>
    </location>
</feature>
<feature type="compositionally biased region" description="Polar residues" evidence="1">
    <location>
        <begin position="124"/>
        <end position="135"/>
    </location>
</feature>
<sequence length="158" mass="17619">MGPNATLDSGSPMATSSTPSSGSLTAKSPQTQCLSAVDESFERERKFLVDYGDFPPNQEFKRDLLVQMRRLIQGVELHAQTRRELELLRSENARLRKENTQLKMNAKSRRAPHGPIYGGLRRSPSASSRADTSLDSIEALKPPDVSEKSWDRIISDAF</sequence>
<organism evidence="2 3">
    <name type="scientific">Rasamsonia emersonii (strain ATCC 16479 / CBS 393.64 / IMI 116815)</name>
    <dbReference type="NCBI Taxonomy" id="1408163"/>
    <lineage>
        <taxon>Eukaryota</taxon>
        <taxon>Fungi</taxon>
        <taxon>Dikarya</taxon>
        <taxon>Ascomycota</taxon>
        <taxon>Pezizomycotina</taxon>
        <taxon>Eurotiomycetes</taxon>
        <taxon>Eurotiomycetidae</taxon>
        <taxon>Eurotiales</taxon>
        <taxon>Trichocomaceae</taxon>
        <taxon>Rasamsonia</taxon>
    </lineage>
</organism>
<dbReference type="AlphaFoldDB" id="A0A0F4YQ59"/>
<dbReference type="RefSeq" id="XP_013326365.1">
    <property type="nucleotide sequence ID" value="XM_013470911.1"/>
</dbReference>
<evidence type="ECO:0000313" key="2">
    <source>
        <dbReference type="EMBL" id="KKA19753.1"/>
    </source>
</evidence>
<proteinExistence type="predicted"/>
<dbReference type="OrthoDB" id="336088at2759"/>
<feature type="region of interest" description="Disordered" evidence="1">
    <location>
        <begin position="1"/>
        <end position="31"/>
    </location>
</feature>
<gene>
    <name evidence="2" type="ORF">T310_6245</name>
</gene>
<dbReference type="Proteomes" id="UP000053958">
    <property type="component" value="Unassembled WGS sequence"/>
</dbReference>